<evidence type="ECO:0000256" key="1">
    <source>
        <dbReference type="SAM" id="MobiDB-lite"/>
    </source>
</evidence>
<comment type="caution">
    <text evidence="4">The sequence shown here is derived from an EMBL/GenBank/DDBJ whole genome shotgun (WGS) entry which is preliminary data.</text>
</comment>
<proteinExistence type="predicted"/>
<feature type="region of interest" description="Disordered" evidence="1">
    <location>
        <begin position="404"/>
        <end position="423"/>
    </location>
</feature>
<organism evidence="4 5">
    <name type="scientific">Paenibacillus antri</name>
    <dbReference type="NCBI Taxonomy" id="2582848"/>
    <lineage>
        <taxon>Bacteria</taxon>
        <taxon>Bacillati</taxon>
        <taxon>Bacillota</taxon>
        <taxon>Bacilli</taxon>
        <taxon>Bacillales</taxon>
        <taxon>Paenibacillaceae</taxon>
        <taxon>Paenibacillus</taxon>
    </lineage>
</organism>
<feature type="domain" description="Putative collagen-binding" evidence="2">
    <location>
        <begin position="345"/>
        <end position="434"/>
    </location>
</feature>
<dbReference type="Gene3D" id="3.20.20.80">
    <property type="entry name" value="Glycosidases"/>
    <property type="match status" value="1"/>
</dbReference>
<sequence length="443" mass="49625">MTEKKLQRLKVSENGRYLEKEDGTPFFWLGDTAWELFHKLDREEAELYLRNRAERGFTVVQAVALAELEGLTTPNAYGSFPLKRDANGEYDPAQPDVAEDGTYGYWDHVDFIVDKAAEYGIYIALLPTWGDKYNLAWGKGPVVFTKHNARAFGLWIGERYKSKTNVVWVLGGDRPLETRHHFEVVHAMAEAIREADGGRHLMTFHPAGGRSSSMYVHDEEWLDFNMIQSGHGALHTANYAMVAKDYALSKTKPTLDGEPCYEDHPVGFKAANGYFDAADARKAAYWALFSGAFGHTYGHHSIWSMTREPADYFIMDWKQALLRPGAAQMRHVRTLMESRPAKSRVPDSSLLAANYEGANHLTACRGDGYAFVYSPNGLPFRVRLGAISGERVVATWFDPRTGATVPAGESANEGELEVRPPSSGRNEDWVLMLDDASRGYVIP</sequence>
<reference evidence="4 5" key="1">
    <citation type="submission" date="2019-05" db="EMBL/GenBank/DDBJ databases">
        <authorList>
            <person name="Narsing Rao M.P."/>
            <person name="Li W.J."/>
        </authorList>
    </citation>
    <scope>NUCLEOTIDE SEQUENCE [LARGE SCALE GENOMIC DNA]</scope>
    <source>
        <strain evidence="4 5">SYSU_K30003</strain>
    </source>
</reference>
<dbReference type="EMBL" id="VCIW01000013">
    <property type="protein sequence ID" value="TLS50679.1"/>
    <property type="molecule type" value="Genomic_DNA"/>
</dbReference>
<accession>A0A5R9G6K7</accession>
<dbReference type="RefSeq" id="WP_138195711.1">
    <property type="nucleotide sequence ID" value="NZ_VCIW01000013.1"/>
</dbReference>
<feature type="domain" description="Apiosidase-like catalytic" evidence="3">
    <location>
        <begin position="12"/>
        <end position="340"/>
    </location>
</feature>
<dbReference type="Proteomes" id="UP000309676">
    <property type="component" value="Unassembled WGS sequence"/>
</dbReference>
<evidence type="ECO:0000259" key="2">
    <source>
        <dbReference type="Pfam" id="PF12904"/>
    </source>
</evidence>
<evidence type="ECO:0000313" key="5">
    <source>
        <dbReference type="Proteomes" id="UP000309676"/>
    </source>
</evidence>
<dbReference type="InterPro" id="IPR017853">
    <property type="entry name" value="GH"/>
</dbReference>
<name>A0A5R9G6K7_9BACL</name>
<dbReference type="OrthoDB" id="59486at2"/>
<dbReference type="Pfam" id="PF13204">
    <property type="entry name" value="Apiosidase"/>
    <property type="match status" value="1"/>
</dbReference>
<dbReference type="PANTHER" id="PTHR37836">
    <property type="entry name" value="LMO1036 PROTEIN"/>
    <property type="match status" value="1"/>
</dbReference>
<dbReference type="PANTHER" id="PTHR37836:SF3">
    <property type="entry name" value="ENDOGLUCANASE"/>
    <property type="match status" value="1"/>
</dbReference>
<gene>
    <name evidence="4" type="ORF">FE782_18415</name>
</gene>
<dbReference type="SUPFAM" id="SSF51445">
    <property type="entry name" value="(Trans)glycosidases"/>
    <property type="match status" value="1"/>
</dbReference>
<dbReference type="InterPro" id="IPR024749">
    <property type="entry name" value="Collagen-bd_put"/>
</dbReference>
<evidence type="ECO:0000259" key="3">
    <source>
        <dbReference type="Pfam" id="PF13204"/>
    </source>
</evidence>
<dbReference type="AlphaFoldDB" id="A0A5R9G6K7"/>
<keyword evidence="5" id="KW-1185">Reference proteome</keyword>
<protein>
    <submittedName>
        <fullName evidence="4">DUF4038 domain-containing protein</fullName>
    </submittedName>
</protein>
<dbReference type="InterPro" id="IPR025277">
    <property type="entry name" value="Apiosidase-like_cat_dom"/>
</dbReference>
<evidence type="ECO:0000313" key="4">
    <source>
        <dbReference type="EMBL" id="TLS50679.1"/>
    </source>
</evidence>
<dbReference type="Pfam" id="PF12904">
    <property type="entry name" value="Collagen_bind_2"/>
    <property type="match status" value="1"/>
</dbReference>